<dbReference type="PANTHER" id="PTHR30461">
    <property type="entry name" value="DNA-INVERTASE FROM LAMBDOID PROPHAGE"/>
    <property type="match status" value="1"/>
</dbReference>
<dbReference type="CDD" id="cd00338">
    <property type="entry name" value="Ser_Recombinase"/>
    <property type="match status" value="1"/>
</dbReference>
<name>A0A4R3U6S0_ROSSA</name>
<feature type="domain" description="Recombinase" evidence="2">
    <location>
        <begin position="175"/>
        <end position="316"/>
    </location>
</feature>
<feature type="domain" description="Resolvase/invertase-type recombinase catalytic" evidence="1">
    <location>
        <begin position="17"/>
        <end position="168"/>
    </location>
</feature>
<feature type="non-terminal residue" evidence="3">
    <location>
        <position position="381"/>
    </location>
</feature>
<accession>A0A4R3U6S0</accession>
<evidence type="ECO:0000259" key="2">
    <source>
        <dbReference type="PROSITE" id="PS51737"/>
    </source>
</evidence>
<dbReference type="InterPro" id="IPR038109">
    <property type="entry name" value="DNA_bind_recomb_sf"/>
</dbReference>
<proteinExistence type="predicted"/>
<dbReference type="OrthoDB" id="8782062at2"/>
<dbReference type="SMART" id="SM00857">
    <property type="entry name" value="Resolvase"/>
    <property type="match status" value="1"/>
</dbReference>
<dbReference type="PROSITE" id="PS51736">
    <property type="entry name" value="RECOMBINASES_3"/>
    <property type="match status" value="1"/>
</dbReference>
<dbReference type="InterPro" id="IPR011109">
    <property type="entry name" value="DNA_bind_recombinase_dom"/>
</dbReference>
<keyword evidence="4" id="KW-1185">Reference proteome</keyword>
<evidence type="ECO:0000313" key="4">
    <source>
        <dbReference type="Proteomes" id="UP000295110"/>
    </source>
</evidence>
<evidence type="ECO:0000313" key="3">
    <source>
        <dbReference type="EMBL" id="TCU81196.1"/>
    </source>
</evidence>
<dbReference type="Pfam" id="PF07508">
    <property type="entry name" value="Recombinase"/>
    <property type="match status" value="1"/>
</dbReference>
<dbReference type="InterPro" id="IPR036162">
    <property type="entry name" value="Resolvase-like_N_sf"/>
</dbReference>
<comment type="caution">
    <text evidence="3">The sequence shown here is derived from an EMBL/GenBank/DDBJ whole genome shotgun (WGS) entry which is preliminary data.</text>
</comment>
<organism evidence="3 4">
    <name type="scientific">Roseateles saccharophilus</name>
    <name type="common">Pseudomonas saccharophila</name>
    <dbReference type="NCBI Taxonomy" id="304"/>
    <lineage>
        <taxon>Bacteria</taxon>
        <taxon>Pseudomonadati</taxon>
        <taxon>Pseudomonadota</taxon>
        <taxon>Betaproteobacteria</taxon>
        <taxon>Burkholderiales</taxon>
        <taxon>Sphaerotilaceae</taxon>
        <taxon>Roseateles</taxon>
    </lineage>
</organism>
<dbReference type="AlphaFoldDB" id="A0A4R3U6S0"/>
<dbReference type="GO" id="GO:0000150">
    <property type="term" value="F:DNA strand exchange activity"/>
    <property type="evidence" value="ECO:0007669"/>
    <property type="project" value="InterPro"/>
</dbReference>
<dbReference type="EMBL" id="SMBU01000087">
    <property type="protein sequence ID" value="TCU81196.1"/>
    <property type="molecule type" value="Genomic_DNA"/>
</dbReference>
<dbReference type="InterPro" id="IPR006119">
    <property type="entry name" value="Resolv_N"/>
</dbReference>
<dbReference type="InterPro" id="IPR050639">
    <property type="entry name" value="SSR_resolvase"/>
</dbReference>
<dbReference type="Proteomes" id="UP000295110">
    <property type="component" value="Unassembled WGS sequence"/>
</dbReference>
<dbReference type="RefSeq" id="WP_132576878.1">
    <property type="nucleotide sequence ID" value="NZ_SGUF01000123.1"/>
</dbReference>
<dbReference type="Gene3D" id="3.40.50.1390">
    <property type="entry name" value="Resolvase, N-terminal catalytic domain"/>
    <property type="match status" value="1"/>
</dbReference>
<dbReference type="PROSITE" id="PS51737">
    <property type="entry name" value="RECOMBINASE_DNA_BIND"/>
    <property type="match status" value="1"/>
</dbReference>
<gene>
    <name evidence="3" type="ORF">EV671_10871</name>
</gene>
<dbReference type="SUPFAM" id="SSF53041">
    <property type="entry name" value="Resolvase-like"/>
    <property type="match status" value="1"/>
</dbReference>
<dbReference type="Pfam" id="PF00239">
    <property type="entry name" value="Resolvase"/>
    <property type="match status" value="1"/>
</dbReference>
<protein>
    <submittedName>
        <fullName evidence="3">DNA invertase Pin-like site-specific DNA recombinase</fullName>
    </submittedName>
</protein>
<reference evidence="3 4" key="1">
    <citation type="submission" date="2019-03" db="EMBL/GenBank/DDBJ databases">
        <title>Genomic Encyclopedia of Type Strains, Phase IV (KMG-IV): sequencing the most valuable type-strain genomes for metagenomic binning, comparative biology and taxonomic classification.</title>
        <authorList>
            <person name="Goeker M."/>
        </authorList>
    </citation>
    <scope>NUCLEOTIDE SEQUENCE [LARGE SCALE GENOMIC DNA]</scope>
    <source>
        <strain evidence="3 4">DSM 654</strain>
    </source>
</reference>
<dbReference type="PANTHER" id="PTHR30461:SF23">
    <property type="entry name" value="DNA RECOMBINASE-RELATED"/>
    <property type="match status" value="1"/>
</dbReference>
<dbReference type="Gene3D" id="3.90.1750.20">
    <property type="entry name" value="Putative Large Serine Recombinase, Chain B, Domain 2"/>
    <property type="match status" value="1"/>
</dbReference>
<sequence length="381" mass="42943">MSTETSSKIQTRHVSRNAYLYVRQSTLRQVFENTESTKRQYALQQRAIALGWSIEQVVIIDSDLGRSGASAVDREGFQRLVTEVGLGRAGIVMGLEVSRLARNSTDWHRLLEICALADTLILDEDGVYDPAHFNDRLLLGLKGTMSEAELHVLRARLRGGILNKARRGELEVRMPIGFVHDSQGRVQLDPDLRIQDSVRQLLRTFERTGSATATVKAFREQGLLFPRHAIKGPRHGEILWSELTHSRTLFVLHNPTYAGAFTFGRTRQRTRPDGSTINKHLPQSEWTTLIRDAHEGYLSWEQYEQNLQRLRDNAKSYGEERERGAPREGPALLQGLAICAICSTRMTVRYHHCAGQTRPTYVCQHAGIATGQPICQSIHGA</sequence>
<dbReference type="GO" id="GO:0003677">
    <property type="term" value="F:DNA binding"/>
    <property type="evidence" value="ECO:0007669"/>
    <property type="project" value="InterPro"/>
</dbReference>
<evidence type="ECO:0000259" key="1">
    <source>
        <dbReference type="PROSITE" id="PS51736"/>
    </source>
</evidence>